<feature type="transmembrane region" description="Helical" evidence="1">
    <location>
        <begin position="7"/>
        <end position="26"/>
    </location>
</feature>
<protein>
    <submittedName>
        <fullName evidence="2">Uncharacterized protein</fullName>
    </submittedName>
</protein>
<proteinExistence type="predicted"/>
<name>A0A6G7K9T4_9LACT</name>
<evidence type="ECO:0000313" key="2">
    <source>
        <dbReference type="EMBL" id="QII82007.1"/>
    </source>
</evidence>
<keyword evidence="1" id="KW-1133">Transmembrane helix</keyword>
<dbReference type="Proteomes" id="UP000501451">
    <property type="component" value="Chromosome"/>
</dbReference>
<dbReference type="KEGG" id="jar:G7057_05790"/>
<organism evidence="2 3">
    <name type="scientific">Jeotgalibaca arthritidis</name>
    <dbReference type="NCBI Taxonomy" id="1868794"/>
    <lineage>
        <taxon>Bacteria</taxon>
        <taxon>Bacillati</taxon>
        <taxon>Bacillota</taxon>
        <taxon>Bacilli</taxon>
        <taxon>Lactobacillales</taxon>
        <taxon>Carnobacteriaceae</taxon>
        <taxon>Jeotgalibaca</taxon>
    </lineage>
</organism>
<sequence>MSKKIKYVQVFTNLLFIGVSLLQTIILEDDNSAIRTIGIIELIDG</sequence>
<keyword evidence="3" id="KW-1185">Reference proteome</keyword>
<dbReference type="RefSeq" id="WP_166161979.1">
    <property type="nucleotide sequence ID" value="NZ_CP049740.1"/>
</dbReference>
<evidence type="ECO:0000256" key="1">
    <source>
        <dbReference type="SAM" id="Phobius"/>
    </source>
</evidence>
<reference evidence="2 3" key="1">
    <citation type="journal article" date="2017" name="Int. J. Syst. Evol. Microbiol.">
        <title>Jeotgalibaca porci sp. nov. and Jeotgalibaca arthritidis sp. nov., isolated from pigs, and emended description of the genus Jeotgalibaca.</title>
        <authorList>
            <person name="Zamora L."/>
            <person name="Perez-Sancho M."/>
            <person name="Dominguez L."/>
            <person name="Fernandez-Garayzabal J.F."/>
            <person name="Vela A.I."/>
        </authorList>
    </citation>
    <scope>NUCLEOTIDE SEQUENCE [LARGE SCALE GENOMIC DNA]</scope>
    <source>
        <strain evidence="2 3">CECT 9157</strain>
    </source>
</reference>
<evidence type="ECO:0000313" key="3">
    <source>
        <dbReference type="Proteomes" id="UP000501451"/>
    </source>
</evidence>
<dbReference type="EMBL" id="CP049740">
    <property type="protein sequence ID" value="QII82007.1"/>
    <property type="molecule type" value="Genomic_DNA"/>
</dbReference>
<keyword evidence="1" id="KW-0472">Membrane</keyword>
<keyword evidence="1" id="KW-0812">Transmembrane</keyword>
<accession>A0A6G7K9T4</accession>
<gene>
    <name evidence="2" type="ORF">G7057_05790</name>
</gene>
<dbReference type="AlphaFoldDB" id="A0A6G7K9T4"/>